<dbReference type="Proteomes" id="UP000187455">
    <property type="component" value="Unassembled WGS sequence"/>
</dbReference>
<dbReference type="EMBL" id="LSSL01006049">
    <property type="protein sequence ID" value="OLY78571.1"/>
    <property type="molecule type" value="Genomic_DNA"/>
</dbReference>
<accession>A0A1R0GNU6</accession>
<comment type="caution">
    <text evidence="1">The sequence shown here is derived from an EMBL/GenBank/DDBJ whole genome shotgun (WGS) entry which is preliminary data.</text>
</comment>
<gene>
    <name evidence="1" type="ORF">AYI68_g7375</name>
</gene>
<organism evidence="1 2">
    <name type="scientific">Smittium mucronatum</name>
    <dbReference type="NCBI Taxonomy" id="133383"/>
    <lineage>
        <taxon>Eukaryota</taxon>
        <taxon>Fungi</taxon>
        <taxon>Fungi incertae sedis</taxon>
        <taxon>Zoopagomycota</taxon>
        <taxon>Kickxellomycotina</taxon>
        <taxon>Harpellomycetes</taxon>
        <taxon>Harpellales</taxon>
        <taxon>Legeriomycetaceae</taxon>
        <taxon>Smittium</taxon>
    </lineage>
</organism>
<evidence type="ECO:0000313" key="2">
    <source>
        <dbReference type="Proteomes" id="UP000187455"/>
    </source>
</evidence>
<proteinExistence type="predicted"/>
<sequence length="71" mass="8041">MRNGDCPIIWGYSISKIYNYPISNASFLKTALSIDPIQPSVSKDTAQLIHSDVGHKESNKFIQLELLYAWI</sequence>
<reference evidence="1 2" key="1">
    <citation type="journal article" date="2016" name="Mol. Biol. Evol.">
        <title>Genome-Wide Survey of Gut Fungi (Harpellales) Reveals the First Horizontally Transferred Ubiquitin Gene from a Mosquito Host.</title>
        <authorList>
            <person name="Wang Y."/>
            <person name="White M.M."/>
            <person name="Kvist S."/>
            <person name="Moncalvo J.M."/>
        </authorList>
    </citation>
    <scope>NUCLEOTIDE SEQUENCE [LARGE SCALE GENOMIC DNA]</scope>
    <source>
        <strain evidence="1 2">ALG-7-W6</strain>
    </source>
</reference>
<dbReference type="AlphaFoldDB" id="A0A1R0GNU6"/>
<protein>
    <submittedName>
        <fullName evidence="1">Uncharacterized protein</fullName>
    </submittedName>
</protein>
<evidence type="ECO:0000313" key="1">
    <source>
        <dbReference type="EMBL" id="OLY78571.1"/>
    </source>
</evidence>
<name>A0A1R0GNU6_9FUNG</name>
<keyword evidence="2" id="KW-1185">Reference proteome</keyword>